<feature type="region of interest" description="Disordered" evidence="1">
    <location>
        <begin position="119"/>
        <end position="146"/>
    </location>
</feature>
<proteinExistence type="predicted"/>
<gene>
    <name evidence="3" type="ORF">FSB_LOCUS36491</name>
</gene>
<evidence type="ECO:0000313" key="3">
    <source>
        <dbReference type="EMBL" id="SPD08609.1"/>
    </source>
</evidence>
<dbReference type="SUPFAM" id="SSF56219">
    <property type="entry name" value="DNase I-like"/>
    <property type="match status" value="1"/>
</dbReference>
<protein>
    <recommendedName>
        <fullName evidence="2">Endonuclease/exonuclease/phosphatase domain-containing protein</fullName>
    </recommendedName>
</protein>
<dbReference type="AlphaFoldDB" id="A0A2N9HAI4"/>
<organism evidence="3">
    <name type="scientific">Fagus sylvatica</name>
    <name type="common">Beechnut</name>
    <dbReference type="NCBI Taxonomy" id="28930"/>
    <lineage>
        <taxon>Eukaryota</taxon>
        <taxon>Viridiplantae</taxon>
        <taxon>Streptophyta</taxon>
        <taxon>Embryophyta</taxon>
        <taxon>Tracheophyta</taxon>
        <taxon>Spermatophyta</taxon>
        <taxon>Magnoliopsida</taxon>
        <taxon>eudicotyledons</taxon>
        <taxon>Gunneridae</taxon>
        <taxon>Pentapetalae</taxon>
        <taxon>rosids</taxon>
        <taxon>fabids</taxon>
        <taxon>Fagales</taxon>
        <taxon>Fagaceae</taxon>
        <taxon>Fagus</taxon>
    </lineage>
</organism>
<dbReference type="InterPro" id="IPR005135">
    <property type="entry name" value="Endo/exonuclease/phosphatase"/>
</dbReference>
<dbReference type="EMBL" id="OIVN01003073">
    <property type="protein sequence ID" value="SPD08609.1"/>
    <property type="molecule type" value="Genomic_DNA"/>
</dbReference>
<feature type="compositionally biased region" description="Low complexity" evidence="1">
    <location>
        <begin position="133"/>
        <end position="143"/>
    </location>
</feature>
<name>A0A2N9HAI4_FAGSY</name>
<dbReference type="PANTHER" id="PTHR35218">
    <property type="entry name" value="RNASE H DOMAIN-CONTAINING PROTEIN"/>
    <property type="match status" value="1"/>
</dbReference>
<dbReference type="Pfam" id="PF03372">
    <property type="entry name" value="Exo_endo_phos"/>
    <property type="match status" value="1"/>
</dbReference>
<dbReference type="Gene3D" id="3.60.10.10">
    <property type="entry name" value="Endonuclease/exonuclease/phosphatase"/>
    <property type="match status" value="1"/>
</dbReference>
<evidence type="ECO:0000259" key="2">
    <source>
        <dbReference type="Pfam" id="PF03372"/>
    </source>
</evidence>
<sequence length="434" mass="47210">MFEFPWESNNNLANLSEFSELIFKLFLVQEEALLVGHRIDWCPECKIPTTGIPTSIGPAAPSRDENEENVFGLWMLVARSKRQVKSGKVAASPTSLVQGKGSIPSISTALVAKSKGHAGSVASSSKAGNLHDSTSSSRSKSISALKHKQVRPIVTPLRVIGGGSSRMGGDCSKDFGLRFSRSPSPNRLGMVAEDQPVLELRGRLAEDCWDDQPFEGSLLAIAEASISAISRGDCQVHFAILNHGAVLRGGWSQISLLSVHGECCEESVLGDVAGEGMELAGSERERALLDLLHNTNPQVLILTETRLGGTRAMELAKSFPFDGFLCTKTIGFAGGIWILWKTEAMNLELLCSTEQEIHVSVKVSDYDPLWLLSAIYASPRRSERRILWNNLTIIASLHNLPWVMVGDFNDILSDEEKLGGEGVLLAEFLNFSHV</sequence>
<evidence type="ECO:0000256" key="1">
    <source>
        <dbReference type="SAM" id="MobiDB-lite"/>
    </source>
</evidence>
<feature type="domain" description="Endonuclease/exonuclease/phosphatase" evidence="2">
    <location>
        <begin position="284"/>
        <end position="416"/>
    </location>
</feature>
<dbReference type="InterPro" id="IPR036691">
    <property type="entry name" value="Endo/exonu/phosph_ase_sf"/>
</dbReference>
<reference evidence="3" key="1">
    <citation type="submission" date="2018-02" db="EMBL/GenBank/DDBJ databases">
        <authorList>
            <person name="Cohen D.B."/>
            <person name="Kent A.D."/>
        </authorList>
    </citation>
    <scope>NUCLEOTIDE SEQUENCE</scope>
</reference>
<dbReference type="PANTHER" id="PTHR35218:SF9">
    <property type="entry name" value="ENDONUCLEASE_EXONUCLEASE_PHOSPHATASE DOMAIN-CONTAINING PROTEIN"/>
    <property type="match status" value="1"/>
</dbReference>
<dbReference type="GO" id="GO:0003824">
    <property type="term" value="F:catalytic activity"/>
    <property type="evidence" value="ECO:0007669"/>
    <property type="project" value="InterPro"/>
</dbReference>
<accession>A0A2N9HAI4</accession>